<dbReference type="GO" id="GO:0005886">
    <property type="term" value="C:plasma membrane"/>
    <property type="evidence" value="ECO:0007669"/>
    <property type="project" value="TreeGrafter"/>
</dbReference>
<dbReference type="GO" id="GO:0042995">
    <property type="term" value="C:cell projection"/>
    <property type="evidence" value="ECO:0007669"/>
    <property type="project" value="UniProtKB-SubCell"/>
</dbReference>
<evidence type="ECO:0000256" key="2">
    <source>
        <dbReference type="ARBA" id="ARBA00004316"/>
    </source>
</evidence>
<keyword evidence="5 17" id="KW-0812">Transmembrane</keyword>
<dbReference type="FunFam" id="3.30.200.20:FF:000180">
    <property type="entry name" value="serine/threonine-protein kinase STY46-like"/>
    <property type="match status" value="1"/>
</dbReference>
<dbReference type="InterPro" id="IPR020635">
    <property type="entry name" value="Tyr_kinase_cat_dom"/>
</dbReference>
<evidence type="ECO:0000256" key="1">
    <source>
        <dbReference type="ARBA" id="ARBA00004167"/>
    </source>
</evidence>
<dbReference type="EC" id="2.7.10.1" evidence="3"/>
<dbReference type="PANTHER" id="PTHR24416:SF600">
    <property type="entry name" value="PDGF- AND VEGF-RECEPTOR RELATED, ISOFORM J"/>
    <property type="match status" value="1"/>
</dbReference>
<dbReference type="SUPFAM" id="SSF56112">
    <property type="entry name" value="Protein kinase-like (PK-like)"/>
    <property type="match status" value="1"/>
</dbReference>
<evidence type="ECO:0000256" key="7">
    <source>
        <dbReference type="ARBA" id="ARBA00022777"/>
    </source>
</evidence>
<keyword evidence="9 17" id="KW-1133">Transmembrane helix</keyword>
<dbReference type="GO" id="GO:0005524">
    <property type="term" value="F:ATP binding"/>
    <property type="evidence" value="ECO:0007669"/>
    <property type="project" value="UniProtKB-UniRule"/>
</dbReference>
<accession>A0A2P6NBS7</accession>
<dbReference type="Gene3D" id="2.60.40.10">
    <property type="entry name" value="Immunoglobulins"/>
    <property type="match status" value="1"/>
</dbReference>
<dbReference type="SUPFAM" id="SSF52058">
    <property type="entry name" value="L domain-like"/>
    <property type="match status" value="1"/>
</dbReference>
<dbReference type="InterPro" id="IPR001245">
    <property type="entry name" value="Ser-Thr/Tyr_kinase_cat_dom"/>
</dbReference>
<gene>
    <name evidence="20" type="ORF">PROFUN_11026</name>
</gene>
<keyword evidence="12" id="KW-0325">Glycoprotein</keyword>
<dbReference type="SMART" id="SM00219">
    <property type="entry name" value="TyrKc"/>
    <property type="match status" value="1"/>
</dbReference>
<feature type="signal peptide" evidence="18">
    <location>
        <begin position="1"/>
        <end position="22"/>
    </location>
</feature>
<dbReference type="InterPro" id="IPR050122">
    <property type="entry name" value="RTK"/>
</dbReference>
<dbReference type="PRINTS" id="PR00109">
    <property type="entry name" value="TYRKINASE"/>
</dbReference>
<feature type="transmembrane region" description="Helical" evidence="17">
    <location>
        <begin position="1857"/>
        <end position="1878"/>
    </location>
</feature>
<evidence type="ECO:0000256" key="12">
    <source>
        <dbReference type="ARBA" id="ARBA00023180"/>
    </source>
</evidence>
<dbReference type="InterPro" id="IPR002909">
    <property type="entry name" value="IPT_dom"/>
</dbReference>
<dbReference type="Gene3D" id="1.10.510.10">
    <property type="entry name" value="Transferase(Phosphotransferase) domain 1"/>
    <property type="match status" value="1"/>
</dbReference>
<evidence type="ECO:0000313" key="21">
    <source>
        <dbReference type="Proteomes" id="UP000241769"/>
    </source>
</evidence>
<dbReference type="Proteomes" id="UP000241769">
    <property type="component" value="Unassembled WGS sequence"/>
</dbReference>
<keyword evidence="11" id="KW-0675">Receptor</keyword>
<sequence>MAPSKPLNVLYLCLVLLAGAIASDDAVLQALYSNFGGPSWVDQTGWSASVGCSTNPAGVTCDASGNVVGINLSNNNLIGNISDFALQLNSLSQFNLSGQLGVTFSQDLPSLQSLDLSRTAISGSIPSTFFPTLTTLRLSSTLLTSVLAQSLSVSSCDLSNNLFDCPTNLLPSWTVACRANCAAPYILNSTSTNTNGDIAMLTGYNLVPADTNNIYVLLNGVSCTLSGFTTTSVLQTVSFISIPGVGRVSVTTNGAVGQFVYNAPSVSTTSSLDTDGPSQVTITGNNFGTDPKQISLQFGPNAIPCQNIQFVTPHKSLVCTITLPGTKSGFYAMTVGGISSTVSSIAYTYLTPRVLSLSPIYPFGGNLTLVVTETGSSASQVTVTVAAQNCPVSSVILQSVQPATYSVTCTMPPGTGQNLSLVVTVSKLKADGIDNLSYNLTTVLQLTVGPADLYNAIAMGSQSFFTSVTLVLTTGNFTGHIQIGNDNQVWTINAQPGSTARFVGAKLSTTNQTSISFNGLIFSNTLVLCNSTGFNGAISLTNSSLTRGSILAVNGLAGNIFYAGGSNFYNGSQVLVSGGVDVQVLSGNFTGSSLNSSSSGAVELYYSSFYNSSVMYVSTASAVDVNNSNLTDSALITRATGPTSSTGLNVSGVSNVDIQMTDAFTSSGLSFYNGNYSVLAQSIVEAGAQISGSSALIYNATTVVVKDMKSSGNLLTINLIAVNSVTASDWSLVSPANIVATGFGSGTAKFNNISIGVGTTGNSLTINNFNQGTLSNSIWTSNNVLVSFTNTLSVDVQSVQWLGNRSPYSLKVKISSPLSRFALGDTNQVSNAVNVSIVNCVVTSTTYTSFTGRVVDISSVNALSIKGSTFNLNGQTAVLVSGYDMDTITLEDCTFGSNSGRGLGITTLTLGLLSINRSNFTGNSIIGTTGGGGLYVAATVNVVTLTSSTFASNYAKQSGGGISLMGGTDVVYVGGVTFSGNRGQNGGGLNFGGTNGQINITSCTFTSNSATQAGGGLSFEAISTADSLYFSNSTFVQNNAVTGGAIVTAASMNQLSIDNSHFTANSAKGKGGVLSAFLYELYHFSITNSRFERNNGYAGGSIYVDGFMSGDLVVQNTIFSSNRAASSAGGAGFVCSIGNGTFFINVTATNNIAGLQGGGLLLGGTSSTGATILDNLILNGNSGQYGGGMAITANNPTFVLNSCQVYNNTATQGGGLYFGQQSPPDVQMNQLLLKNNNATGKGGGVYIGSSINSLYLTGTLGTNNGAGVSGGAVYLDQPIANITLIDNTWLSNSAGSFGGAIHLSPNPSDTNSSALFRGETFSKNSAALLGGAVNTPQLQQSTNISSCSFYNNTAGQGGAIYMSTSQSADDVAVDISSSTFSGNVGGQGGAMSILGAYVVQLTLTGVTVDNNHASSGAGLACTGNFSRLIVRDSLMTNNVANVSGGAIDLQGAVTTVTIWGSTFTGNVGSQAGAIGVEETAQVRNLSLNSGVYANNAATAADGGFINVLGLVETLSFSRSQFTNNRALYNGGIMNFKMLSGSQNVTFDTCTASSNGAREGGAIFIDGLYDIGPRIVTDNGSKWTSNTAANGGGAWSVAAQLQNLQWNGVTFDGNTASLGGAISLSSATPTVLESCTLKNNKAIQQGGSIYGTTIDGLNINNTMIQGSAAAQEGGGVFIMVTNTLRLSNSTNTTKRDTGSNSDTPVLIHHSVFDSCSGGVGGGLYLVNPHQSTPQPAIVYGTSFSYDSANTGGGLAIGGDVTIDQLSFLNTKASEGSALAVVLPGQILVGNLGSNSVGIWLNNGTSIQMTGDNNYDFTGGCATSLQSSNGVYTCPAPASIVEVIKGVATNNSSNKTLPAIIGGVIGVVVLAVAVIIVVVIRRRHKRKHTIFPLANFDLKNFSIDAHKNVIIDFDELHDPVQIGRGAFGIVFRASWRAVPVAVKQLLNMDNITSKQMEEFLRELSILQRLRPHPNVVLFLGISVPPQPLTLVTEYCEGGSLYGYLKKHEDIPIAVKFKFIIGIAHGMFHLSSERIVHRDLAARNVLLSANLDAKVTDFGMSRETEDVNTGGTTTTEVGPLKWMSPEAITERRFSEKSDVYSYAVTIWEILSQKEVYPTMSPVNAAIATSAGNLRPKIEPDMPGPLVELMQNCWEQLPGERPSFRQICNRLRSCRPQSFTDDLPEVPPSPKGEREEESPYAPVNVTNKLLDENPRCSNSVLEEVIMDSMLKDFSSGDESAVDEPIYGAVGYGSLTEVAAAQKRKKR</sequence>
<dbReference type="Gene3D" id="3.80.10.10">
    <property type="entry name" value="Ribonuclease Inhibitor"/>
    <property type="match status" value="2"/>
</dbReference>
<dbReference type="PANTHER" id="PTHR24416">
    <property type="entry name" value="TYROSINE-PROTEIN KINASE RECEPTOR"/>
    <property type="match status" value="1"/>
</dbReference>
<dbReference type="PROSITE" id="PS50011">
    <property type="entry name" value="PROTEIN_KINASE_DOM"/>
    <property type="match status" value="1"/>
</dbReference>
<dbReference type="InParanoid" id="A0A2P6NBS7"/>
<evidence type="ECO:0000256" key="8">
    <source>
        <dbReference type="ARBA" id="ARBA00022840"/>
    </source>
</evidence>
<evidence type="ECO:0000256" key="10">
    <source>
        <dbReference type="ARBA" id="ARBA00023136"/>
    </source>
</evidence>
<evidence type="ECO:0000256" key="15">
    <source>
        <dbReference type="PROSITE-ProRule" id="PRU10141"/>
    </source>
</evidence>
<evidence type="ECO:0000256" key="6">
    <source>
        <dbReference type="ARBA" id="ARBA00022741"/>
    </source>
</evidence>
<evidence type="ECO:0000256" key="5">
    <source>
        <dbReference type="ARBA" id="ARBA00022692"/>
    </source>
</evidence>
<feature type="binding site" evidence="15">
    <location>
        <position position="1941"/>
    </location>
    <ligand>
        <name>ATP</name>
        <dbReference type="ChEBI" id="CHEBI:30616"/>
    </ligand>
</feature>
<dbReference type="PROSITE" id="PS00109">
    <property type="entry name" value="PROTEIN_KINASE_TYR"/>
    <property type="match status" value="1"/>
</dbReference>
<dbReference type="InterPro" id="IPR013783">
    <property type="entry name" value="Ig-like_fold"/>
</dbReference>
<keyword evidence="6 15" id="KW-0547">Nucleotide-binding</keyword>
<dbReference type="InterPro" id="IPR008266">
    <property type="entry name" value="Tyr_kinase_AS"/>
</dbReference>
<comment type="caution">
    <text evidence="20">The sequence shown here is derived from an EMBL/GenBank/DDBJ whole genome shotgun (WGS) entry which is preliminary data.</text>
</comment>
<name>A0A2P6NBS7_9EUKA</name>
<evidence type="ECO:0000256" key="13">
    <source>
        <dbReference type="ARBA" id="ARBA00023273"/>
    </source>
</evidence>
<dbReference type="Pfam" id="PF07714">
    <property type="entry name" value="PK_Tyr_Ser-Thr"/>
    <property type="match status" value="1"/>
</dbReference>
<dbReference type="OrthoDB" id="339325at2759"/>
<dbReference type="InterPro" id="IPR011009">
    <property type="entry name" value="Kinase-like_dom_sf"/>
</dbReference>
<dbReference type="PROSITE" id="PS00107">
    <property type="entry name" value="PROTEIN_KINASE_ATP"/>
    <property type="match status" value="1"/>
</dbReference>
<evidence type="ECO:0000256" key="3">
    <source>
        <dbReference type="ARBA" id="ARBA00011902"/>
    </source>
</evidence>
<dbReference type="InterPro" id="IPR011050">
    <property type="entry name" value="Pectin_lyase_fold/virulence"/>
</dbReference>
<evidence type="ECO:0000256" key="11">
    <source>
        <dbReference type="ARBA" id="ARBA00023170"/>
    </source>
</evidence>
<keyword evidence="8 15" id="KW-0067">ATP-binding</keyword>
<keyword evidence="18" id="KW-0732">Signal</keyword>
<dbReference type="SUPFAM" id="SSF51126">
    <property type="entry name" value="Pectin lyase-like"/>
    <property type="match status" value="4"/>
</dbReference>
<feature type="chain" id="PRO_5015144956" description="receptor protein-tyrosine kinase" evidence="18">
    <location>
        <begin position="23"/>
        <end position="2262"/>
    </location>
</feature>
<evidence type="ECO:0000256" key="4">
    <source>
        <dbReference type="ARBA" id="ARBA00022679"/>
    </source>
</evidence>
<dbReference type="GO" id="GO:0004714">
    <property type="term" value="F:transmembrane receptor protein tyrosine kinase activity"/>
    <property type="evidence" value="ECO:0007669"/>
    <property type="project" value="UniProtKB-EC"/>
</dbReference>
<dbReference type="GO" id="GO:0043235">
    <property type="term" value="C:receptor complex"/>
    <property type="evidence" value="ECO:0007669"/>
    <property type="project" value="TreeGrafter"/>
</dbReference>
<dbReference type="InterPro" id="IPR000719">
    <property type="entry name" value="Prot_kinase_dom"/>
</dbReference>
<keyword evidence="4" id="KW-0808">Transferase</keyword>
<feature type="domain" description="Protein kinase" evidence="19">
    <location>
        <begin position="1914"/>
        <end position="2176"/>
    </location>
</feature>
<evidence type="ECO:0000313" key="20">
    <source>
        <dbReference type="EMBL" id="PRP81405.1"/>
    </source>
</evidence>
<keyword evidence="10 17" id="KW-0472">Membrane</keyword>
<dbReference type="EMBL" id="MDYQ01000126">
    <property type="protein sequence ID" value="PRP81405.1"/>
    <property type="molecule type" value="Genomic_DNA"/>
</dbReference>
<dbReference type="InterPro" id="IPR032675">
    <property type="entry name" value="LRR_dom_sf"/>
</dbReference>
<reference evidence="20 21" key="1">
    <citation type="journal article" date="2018" name="Genome Biol. Evol.">
        <title>Multiple Roots of Fruiting Body Formation in Amoebozoa.</title>
        <authorList>
            <person name="Hillmann F."/>
            <person name="Forbes G."/>
            <person name="Novohradska S."/>
            <person name="Ferling I."/>
            <person name="Riege K."/>
            <person name="Groth M."/>
            <person name="Westermann M."/>
            <person name="Marz M."/>
            <person name="Spaller T."/>
            <person name="Winckler T."/>
            <person name="Schaap P."/>
            <person name="Glockner G."/>
        </authorList>
    </citation>
    <scope>NUCLEOTIDE SEQUENCE [LARGE SCALE GENOMIC DNA]</scope>
    <source>
        <strain evidence="20 21">Jena</strain>
    </source>
</reference>
<dbReference type="STRING" id="1890364.A0A2P6NBS7"/>
<evidence type="ECO:0000256" key="14">
    <source>
        <dbReference type="ARBA" id="ARBA00051243"/>
    </source>
</evidence>
<dbReference type="CDD" id="cd13999">
    <property type="entry name" value="STKc_MAP3K-like"/>
    <property type="match status" value="1"/>
</dbReference>
<comment type="subcellular location">
    <subcellularLocation>
        <location evidence="2">Cell projection</location>
    </subcellularLocation>
    <subcellularLocation>
        <location evidence="1">Membrane</location>
        <topology evidence="1">Single-pass membrane protein</topology>
    </subcellularLocation>
</comment>
<evidence type="ECO:0000256" key="18">
    <source>
        <dbReference type="SAM" id="SignalP"/>
    </source>
</evidence>
<dbReference type="InterPro" id="IPR006626">
    <property type="entry name" value="PbH1"/>
</dbReference>
<keyword evidence="21" id="KW-1185">Reference proteome</keyword>
<proteinExistence type="predicted"/>
<dbReference type="InterPro" id="IPR017441">
    <property type="entry name" value="Protein_kinase_ATP_BS"/>
</dbReference>
<dbReference type="GO" id="GO:0007169">
    <property type="term" value="P:cell surface receptor protein tyrosine kinase signaling pathway"/>
    <property type="evidence" value="ECO:0007669"/>
    <property type="project" value="TreeGrafter"/>
</dbReference>
<protein>
    <recommendedName>
        <fullName evidence="3">receptor protein-tyrosine kinase</fullName>
        <ecNumber evidence="3">2.7.10.1</ecNumber>
    </recommendedName>
</protein>
<evidence type="ECO:0000256" key="17">
    <source>
        <dbReference type="SAM" id="Phobius"/>
    </source>
</evidence>
<dbReference type="SMART" id="SM00710">
    <property type="entry name" value="PbH1"/>
    <property type="match status" value="18"/>
</dbReference>
<comment type="catalytic activity">
    <reaction evidence="14">
        <text>L-tyrosyl-[protein] + ATP = O-phospho-L-tyrosyl-[protein] + ADP + H(+)</text>
        <dbReference type="Rhea" id="RHEA:10596"/>
        <dbReference type="Rhea" id="RHEA-COMP:10136"/>
        <dbReference type="Rhea" id="RHEA-COMP:20101"/>
        <dbReference type="ChEBI" id="CHEBI:15378"/>
        <dbReference type="ChEBI" id="CHEBI:30616"/>
        <dbReference type="ChEBI" id="CHEBI:46858"/>
        <dbReference type="ChEBI" id="CHEBI:61978"/>
        <dbReference type="ChEBI" id="CHEBI:456216"/>
        <dbReference type="EC" id="2.7.10.1"/>
    </reaction>
</comment>
<dbReference type="Pfam" id="PF01833">
    <property type="entry name" value="TIG"/>
    <property type="match status" value="1"/>
</dbReference>
<evidence type="ECO:0000259" key="19">
    <source>
        <dbReference type="PROSITE" id="PS50011"/>
    </source>
</evidence>
<keyword evidence="13" id="KW-0966">Cell projection</keyword>
<organism evidence="20 21">
    <name type="scientific">Planoprotostelium fungivorum</name>
    <dbReference type="NCBI Taxonomy" id="1890364"/>
    <lineage>
        <taxon>Eukaryota</taxon>
        <taxon>Amoebozoa</taxon>
        <taxon>Evosea</taxon>
        <taxon>Variosea</taxon>
        <taxon>Cavosteliida</taxon>
        <taxon>Cavosteliaceae</taxon>
        <taxon>Planoprotostelium</taxon>
    </lineage>
</organism>
<feature type="region of interest" description="Disordered" evidence="16">
    <location>
        <begin position="2174"/>
        <end position="2196"/>
    </location>
</feature>
<evidence type="ECO:0000256" key="9">
    <source>
        <dbReference type="ARBA" id="ARBA00022989"/>
    </source>
</evidence>
<evidence type="ECO:0000256" key="16">
    <source>
        <dbReference type="SAM" id="MobiDB-lite"/>
    </source>
</evidence>
<keyword evidence="7" id="KW-0418">Kinase</keyword>